<sequence length="97" mass="10018">MSSISLNKFGENVPVTSIVAISQAAVGFGVGLLLADKLGRTARQRTALALIGAGAATILPFVAGIISNASPESSRSMQRRLASIRRDTGLSNGEEAY</sequence>
<dbReference type="OrthoDB" id="9842753at2"/>
<comment type="caution">
    <text evidence="3">The sequence shown here is derived from an EMBL/GenBank/DDBJ whole genome shotgun (WGS) entry which is preliminary data.</text>
</comment>
<keyword evidence="2" id="KW-0472">Membrane</keyword>
<accession>A0A146GEW7</accession>
<dbReference type="RefSeq" id="WP_075080878.1">
    <property type="nucleotide sequence ID" value="NZ_BDCO01000003.1"/>
</dbReference>
<keyword evidence="2" id="KW-0812">Transmembrane</keyword>
<evidence type="ECO:0000313" key="3">
    <source>
        <dbReference type="EMBL" id="GAT35018.1"/>
    </source>
</evidence>
<name>A0A146GEW7_TERSA</name>
<evidence type="ECO:0000256" key="1">
    <source>
        <dbReference type="SAM" id="MobiDB-lite"/>
    </source>
</evidence>
<dbReference type="InParanoid" id="A0A146GEW7"/>
<feature type="transmembrane region" description="Helical" evidence="2">
    <location>
        <begin position="47"/>
        <end position="67"/>
    </location>
</feature>
<protein>
    <submittedName>
        <fullName evidence="3">Uncharacterized protein</fullName>
    </submittedName>
</protein>
<reference evidence="4" key="1">
    <citation type="journal article" date="2017" name="Genome Announc.">
        <title>Draft Genome Sequence of Terrimicrobium sacchariphilum NM-5T, a Facultative Anaerobic Soil Bacterium of the Class Spartobacteria.</title>
        <authorList>
            <person name="Qiu Y.L."/>
            <person name="Tourlousse D.M."/>
            <person name="Matsuura N."/>
            <person name="Ohashi A."/>
            <person name="Sekiguchi Y."/>
        </authorList>
    </citation>
    <scope>NUCLEOTIDE SEQUENCE [LARGE SCALE GENOMIC DNA]</scope>
    <source>
        <strain evidence="4">NM-5</strain>
    </source>
</reference>
<dbReference type="Proteomes" id="UP000076023">
    <property type="component" value="Unassembled WGS sequence"/>
</dbReference>
<feature type="region of interest" description="Disordered" evidence="1">
    <location>
        <begin position="70"/>
        <end position="97"/>
    </location>
</feature>
<feature type="transmembrane region" description="Helical" evidence="2">
    <location>
        <begin position="15"/>
        <end position="35"/>
    </location>
</feature>
<dbReference type="STRING" id="690879.TSACC_378"/>
<evidence type="ECO:0000313" key="4">
    <source>
        <dbReference type="Proteomes" id="UP000076023"/>
    </source>
</evidence>
<keyword evidence="2" id="KW-1133">Transmembrane helix</keyword>
<gene>
    <name evidence="3" type="ORF">TSACC_378</name>
</gene>
<keyword evidence="4" id="KW-1185">Reference proteome</keyword>
<organism evidence="3 4">
    <name type="scientific">Terrimicrobium sacchariphilum</name>
    <dbReference type="NCBI Taxonomy" id="690879"/>
    <lineage>
        <taxon>Bacteria</taxon>
        <taxon>Pseudomonadati</taxon>
        <taxon>Verrucomicrobiota</taxon>
        <taxon>Terrimicrobiia</taxon>
        <taxon>Terrimicrobiales</taxon>
        <taxon>Terrimicrobiaceae</taxon>
        <taxon>Terrimicrobium</taxon>
    </lineage>
</organism>
<evidence type="ECO:0000256" key="2">
    <source>
        <dbReference type="SAM" id="Phobius"/>
    </source>
</evidence>
<proteinExistence type="predicted"/>
<dbReference type="EMBL" id="BDCO01000003">
    <property type="protein sequence ID" value="GAT35018.1"/>
    <property type="molecule type" value="Genomic_DNA"/>
</dbReference>
<dbReference type="AlphaFoldDB" id="A0A146GEW7"/>